<dbReference type="GO" id="GO:0003677">
    <property type="term" value="F:DNA binding"/>
    <property type="evidence" value="ECO:0007669"/>
    <property type="project" value="UniProtKB-KW"/>
</dbReference>
<keyword evidence="6" id="KW-0004">4Fe-4S</keyword>
<dbReference type="GO" id="GO:0036297">
    <property type="term" value="P:interstrand cross-link repair"/>
    <property type="evidence" value="ECO:0007669"/>
    <property type="project" value="TreeGrafter"/>
</dbReference>
<sequence length="570" mass="66585">MIRFLPMKNIRCIHTRFRKTTIINNTFNDNNNSNHELVSNEDPRILTPKETDLINNLPIFQQNNEAIKSKISNGSSFNKEKKDYIRAKIDVLKPLFPSESYPDLLGYNLPHDSISPYIDTQASLGTNRLSVTKLLTKSWCELRTTYDLYAESRLKDIIQPPRDKYLESGSQIHNTLELELHPKLLDLGWELEPDLFDSWFDTLKKFVSIWKIGESREILTHGYLNNETLTLLLGDQMVRDENDVLISGIIDHLKIRDKIRDKNKDSNAQRMDLDLDLDLNTMFKDCDNIDTVLETLEKNFDTIKENKEILISDVKTRSTNKIPTQFTILKATKLQIMYYKFFLENLGISVAATYHKLLTNAERRGIDPNTSIDPYKLLTFMISTNGIFDDDMAKLRDGFDIGFELFDSEFNMDSSTDMSNVFDMSHIQLDTEALNIPPETIDKYNEFSTNWSRPVTLKYFAARLAQFYFYIGQLVSNQLSVEYYHRNENFHNLLFNYDEEFLQTNVKDSGSFWFGKRDIEPIRPNVKNFKTFCKYCDYADVCAWKFEGEEKCKELGSDLQNIYEKKDDMS</sequence>
<comment type="cofactor">
    <cofactor evidence="2">
        <name>[4Fe-4S] cluster</name>
        <dbReference type="ChEBI" id="CHEBI:49883"/>
    </cofactor>
</comment>
<comment type="cofactor">
    <cofactor evidence="1">
        <name>Mg(2+)</name>
        <dbReference type="ChEBI" id="CHEBI:18420"/>
    </cofactor>
</comment>
<evidence type="ECO:0000256" key="14">
    <source>
        <dbReference type="ARBA" id="ARBA00030412"/>
    </source>
</evidence>
<name>G0W8T6_NAUDC</name>
<dbReference type="KEGG" id="ndi:NDAI_0C05380"/>
<evidence type="ECO:0000256" key="12">
    <source>
        <dbReference type="ARBA" id="ARBA00023014"/>
    </source>
</evidence>
<dbReference type="AlphaFoldDB" id="G0W8T6"/>
<evidence type="ECO:0000256" key="9">
    <source>
        <dbReference type="ARBA" id="ARBA00022839"/>
    </source>
</evidence>
<keyword evidence="10" id="KW-0460">Magnesium</keyword>
<dbReference type="GO" id="GO:0045145">
    <property type="term" value="F:single-stranded DNA 5'-3' DNA exonuclease activity"/>
    <property type="evidence" value="ECO:0007669"/>
    <property type="project" value="EnsemblFungi"/>
</dbReference>
<dbReference type="Pfam" id="PF09810">
    <property type="entry name" value="Exo5"/>
    <property type="match status" value="1"/>
</dbReference>
<dbReference type="PANTHER" id="PTHR14464:SF4">
    <property type="entry name" value="EXONUCLEASE V"/>
    <property type="match status" value="1"/>
</dbReference>
<dbReference type="GO" id="GO:0005739">
    <property type="term" value="C:mitochondrion"/>
    <property type="evidence" value="ECO:0007669"/>
    <property type="project" value="TreeGrafter"/>
</dbReference>
<dbReference type="OrthoDB" id="354769at2759"/>
<dbReference type="InterPro" id="IPR019190">
    <property type="entry name" value="EXOV"/>
</dbReference>
<evidence type="ECO:0000256" key="8">
    <source>
        <dbReference type="ARBA" id="ARBA00022801"/>
    </source>
</evidence>
<reference evidence="15 16" key="1">
    <citation type="journal article" date="2011" name="Proc. Natl. Acad. Sci. U.S.A.">
        <title>Evolutionary erosion of yeast sex chromosomes by mating-type switching accidents.</title>
        <authorList>
            <person name="Gordon J.L."/>
            <person name="Armisen D."/>
            <person name="Proux-Wera E."/>
            <person name="Oheigeartaigh S.S."/>
            <person name="Byrne K.P."/>
            <person name="Wolfe K.H."/>
        </authorList>
    </citation>
    <scope>NUCLEOTIDE SEQUENCE [LARGE SCALE GENOMIC DNA]</scope>
    <source>
        <strain evidence="16">ATCC 10597 / BCRC 20456 / CBS 421 / NBRC 0211 / NRRL Y-12639</strain>
    </source>
</reference>
<dbReference type="OMA" id="LQVMYYR"/>
<dbReference type="GO" id="GO:0005634">
    <property type="term" value="C:nucleus"/>
    <property type="evidence" value="ECO:0007669"/>
    <property type="project" value="TreeGrafter"/>
</dbReference>
<evidence type="ECO:0000256" key="11">
    <source>
        <dbReference type="ARBA" id="ARBA00023004"/>
    </source>
</evidence>
<evidence type="ECO:0000256" key="5">
    <source>
        <dbReference type="ARBA" id="ARBA00013561"/>
    </source>
</evidence>
<keyword evidence="9" id="KW-0269">Exonuclease</keyword>
<dbReference type="GeneID" id="11496547"/>
<organism evidence="15 16">
    <name type="scientific">Naumovozyma dairenensis (strain ATCC 10597 / BCRC 20456 / CBS 421 / NBRC 0211 / NRRL Y-12639)</name>
    <name type="common">Saccharomyces dairenensis</name>
    <dbReference type="NCBI Taxonomy" id="1071378"/>
    <lineage>
        <taxon>Eukaryota</taxon>
        <taxon>Fungi</taxon>
        <taxon>Dikarya</taxon>
        <taxon>Ascomycota</taxon>
        <taxon>Saccharomycotina</taxon>
        <taxon>Saccharomycetes</taxon>
        <taxon>Saccharomycetales</taxon>
        <taxon>Saccharomycetaceae</taxon>
        <taxon>Naumovozyma</taxon>
    </lineage>
</organism>
<keyword evidence="7" id="KW-0540">Nuclease</keyword>
<keyword evidence="13" id="KW-0238">DNA-binding</keyword>
<dbReference type="HOGENOM" id="CLU_019985_0_0_1"/>
<keyword evidence="16" id="KW-1185">Reference proteome</keyword>
<dbReference type="Proteomes" id="UP000000689">
    <property type="component" value="Chromosome 3"/>
</dbReference>
<comment type="subunit">
    <text evidence="4">Monomer.</text>
</comment>
<keyword evidence="12" id="KW-0411">Iron-sulfur</keyword>
<accession>G0W8T6</accession>
<evidence type="ECO:0000313" key="15">
    <source>
        <dbReference type="EMBL" id="CCD24197.1"/>
    </source>
</evidence>
<dbReference type="eggNOG" id="ENOG502QR0P">
    <property type="taxonomic scope" value="Eukaryota"/>
</dbReference>
<evidence type="ECO:0000256" key="13">
    <source>
        <dbReference type="ARBA" id="ARBA00023125"/>
    </source>
</evidence>
<evidence type="ECO:0000256" key="2">
    <source>
        <dbReference type="ARBA" id="ARBA00001966"/>
    </source>
</evidence>
<comment type="similarity">
    <text evidence="3">Belongs to the EXO5 family.</text>
</comment>
<dbReference type="PANTHER" id="PTHR14464">
    <property type="entry name" value="EXONUCLEASE V"/>
    <property type="match status" value="1"/>
</dbReference>
<keyword evidence="11" id="KW-0408">Iron</keyword>
<evidence type="ECO:0000256" key="7">
    <source>
        <dbReference type="ARBA" id="ARBA00022722"/>
    </source>
</evidence>
<proteinExistence type="inferred from homology"/>
<keyword evidence="6" id="KW-0479">Metal-binding</keyword>
<evidence type="ECO:0000256" key="4">
    <source>
        <dbReference type="ARBA" id="ARBA00011245"/>
    </source>
</evidence>
<protein>
    <recommendedName>
        <fullName evidence="5">Exonuclease V, mitochondrial</fullName>
    </recommendedName>
    <alternativeName>
        <fullName evidence="14">Defects in morphology protein 1</fullName>
    </alternativeName>
</protein>
<evidence type="ECO:0000256" key="10">
    <source>
        <dbReference type="ARBA" id="ARBA00022842"/>
    </source>
</evidence>
<evidence type="ECO:0000256" key="6">
    <source>
        <dbReference type="ARBA" id="ARBA00022485"/>
    </source>
</evidence>
<evidence type="ECO:0000256" key="1">
    <source>
        <dbReference type="ARBA" id="ARBA00001946"/>
    </source>
</evidence>
<gene>
    <name evidence="15" type="primary">NDAI0C05380</name>
    <name evidence="15" type="ordered locus">NDAI_0C05380</name>
</gene>
<dbReference type="RefSeq" id="XP_003669440.1">
    <property type="nucleotide sequence ID" value="XM_003669392.1"/>
</dbReference>
<dbReference type="EMBL" id="HE580269">
    <property type="protein sequence ID" value="CCD24197.1"/>
    <property type="molecule type" value="Genomic_DNA"/>
</dbReference>
<dbReference type="GO" id="GO:0051539">
    <property type="term" value="F:4 iron, 4 sulfur cluster binding"/>
    <property type="evidence" value="ECO:0007669"/>
    <property type="project" value="UniProtKB-KW"/>
</dbReference>
<evidence type="ECO:0000256" key="3">
    <source>
        <dbReference type="ARBA" id="ARBA00009797"/>
    </source>
</evidence>
<keyword evidence="8" id="KW-0378">Hydrolase</keyword>
<evidence type="ECO:0000313" key="16">
    <source>
        <dbReference type="Proteomes" id="UP000000689"/>
    </source>
</evidence>